<dbReference type="RefSeq" id="WP_160658472.1">
    <property type="nucleotide sequence ID" value="NZ_RSEJ01000057.1"/>
</dbReference>
<proteinExistence type="predicted"/>
<gene>
    <name evidence="1" type="ORF">EIZ48_27470</name>
</gene>
<evidence type="ECO:0000313" key="1">
    <source>
        <dbReference type="EMBL" id="NBI56233.1"/>
    </source>
</evidence>
<organism evidence="1 2">
    <name type="scientific">Photobacterium alginatilyticum</name>
    <dbReference type="NCBI Taxonomy" id="1775171"/>
    <lineage>
        <taxon>Bacteria</taxon>
        <taxon>Pseudomonadati</taxon>
        <taxon>Pseudomonadota</taxon>
        <taxon>Gammaproteobacteria</taxon>
        <taxon>Vibrionales</taxon>
        <taxon>Vibrionaceae</taxon>
        <taxon>Photobacterium</taxon>
    </lineage>
</organism>
<evidence type="ECO:0008006" key="3">
    <source>
        <dbReference type="Google" id="ProtNLM"/>
    </source>
</evidence>
<dbReference type="EMBL" id="RSEJ01000057">
    <property type="protein sequence ID" value="NBI56233.1"/>
    <property type="molecule type" value="Genomic_DNA"/>
</dbReference>
<evidence type="ECO:0000313" key="2">
    <source>
        <dbReference type="Proteomes" id="UP000738517"/>
    </source>
</evidence>
<reference evidence="1 2" key="1">
    <citation type="journal article" date="2017" name="Int. J. Syst. Evol. Microbiol.">
        <title>Photobacterium alginatilyticum sp. nov., a marine bacterium isolated from bottom seawater.</title>
        <authorList>
            <person name="Wang X."/>
            <person name="Wang Y."/>
            <person name="Yang X."/>
            <person name="Sun H."/>
            <person name="Li B."/>
            <person name="Zhang X.H."/>
        </authorList>
    </citation>
    <scope>NUCLEOTIDE SEQUENCE [LARGE SCALE GENOMIC DNA]</scope>
    <source>
        <strain evidence="1 2">P03D4</strain>
    </source>
</reference>
<comment type="caution">
    <text evidence="1">The sequence shown here is derived from an EMBL/GenBank/DDBJ whole genome shotgun (WGS) entry which is preliminary data.</text>
</comment>
<name>A0ABW9YRA1_9GAMM</name>
<protein>
    <recommendedName>
        <fullName evidence="3">RES domain-containing protein</fullName>
    </recommendedName>
</protein>
<sequence>MKLYKYLPSQFVDNVTLRGELLFRNLSYFRQFEDDRRGDPLEGFHRDNPDNDITLSCPDTGRLLAKGDYSFLNSTNSDLIFVFCLSKEHSARLYDEFEADACIEITDTQEFMKRSRFAVKRLISSHKSGLLNSDVIYYRDNAPAGFNIKDPKNLAFAKGVHYTHQNEHRMVFGTRKAFDLTQSIIINKSYDFIDDAKKGNAKSKLLRIGNISDIVKVHYV</sequence>
<accession>A0ABW9YRA1</accession>
<dbReference type="Proteomes" id="UP000738517">
    <property type="component" value="Unassembled WGS sequence"/>
</dbReference>
<keyword evidence="2" id="KW-1185">Reference proteome</keyword>